<feature type="signal peptide" evidence="3">
    <location>
        <begin position="1"/>
        <end position="21"/>
    </location>
</feature>
<accession>A0ABS0CTV8</accession>
<dbReference type="RefSeq" id="WP_195129507.1">
    <property type="nucleotide sequence ID" value="NZ_JADLQX010000007.1"/>
</dbReference>
<evidence type="ECO:0000256" key="1">
    <source>
        <dbReference type="ARBA" id="ARBA00022729"/>
    </source>
</evidence>
<evidence type="ECO:0000313" key="4">
    <source>
        <dbReference type="EMBL" id="MBF6298198.1"/>
    </source>
</evidence>
<dbReference type="Proteomes" id="UP000702209">
    <property type="component" value="Unassembled WGS sequence"/>
</dbReference>
<evidence type="ECO:0000256" key="3">
    <source>
        <dbReference type="SAM" id="SignalP"/>
    </source>
</evidence>
<feature type="chain" id="PRO_5045283016" description="DUF4352 domain-containing protein" evidence="3">
    <location>
        <begin position="22"/>
        <end position="264"/>
    </location>
</feature>
<keyword evidence="5" id="KW-1185">Reference proteome</keyword>
<dbReference type="EMBL" id="JADLQX010000007">
    <property type="protein sequence ID" value="MBF6298198.1"/>
    <property type="molecule type" value="Genomic_DNA"/>
</dbReference>
<evidence type="ECO:0008006" key="6">
    <source>
        <dbReference type="Google" id="ProtNLM"/>
    </source>
</evidence>
<reference evidence="4 5" key="1">
    <citation type="submission" date="2020-10" db="EMBL/GenBank/DDBJ databases">
        <title>Identification of Nocardia species via Next-generation sequencing and recognition of intraspecies genetic diversity.</title>
        <authorList>
            <person name="Li P."/>
            <person name="Li P."/>
            <person name="Lu B."/>
        </authorList>
    </citation>
    <scope>NUCLEOTIDE SEQUENCE [LARGE SCALE GENOMIC DNA]</scope>
    <source>
        <strain evidence="4 5">BJ06-0157</strain>
    </source>
</reference>
<sequence>MTKRALTALLAAAVAALSACSTSDTSSTPTTVSTPAGAARPSALQLGQTIEFTRTDTGARIGTLRFTDARELPATCLVEPGTEPILAIRIEIENAPGEKLPVPDAYALKYNDSEGVTHEVEPAAIYGCDADYPEAVSAPVGGKVKGWIAFEVAILPAALMYSPLVSDQSSSYTDIKFLTVSPATVTIDLPDPLAAVPPSSSTSAVRPTPAAPPTGRDSEGRPNGSGGAVVACADENYQPGTGIYADGSKGFAPECLPGGALAPR</sequence>
<dbReference type="InterPro" id="IPR029050">
    <property type="entry name" value="Immunoprotect_excell_Ig-like"/>
</dbReference>
<comment type="caution">
    <text evidence="4">The sequence shown here is derived from an EMBL/GenBank/DDBJ whole genome shotgun (WGS) entry which is preliminary data.</text>
</comment>
<proteinExistence type="predicted"/>
<organism evidence="4 5">
    <name type="scientific">Nocardia amamiensis</name>
    <dbReference type="NCBI Taxonomy" id="404578"/>
    <lineage>
        <taxon>Bacteria</taxon>
        <taxon>Bacillati</taxon>
        <taxon>Actinomycetota</taxon>
        <taxon>Actinomycetes</taxon>
        <taxon>Mycobacteriales</taxon>
        <taxon>Nocardiaceae</taxon>
        <taxon>Nocardia</taxon>
    </lineage>
</organism>
<evidence type="ECO:0000256" key="2">
    <source>
        <dbReference type="SAM" id="MobiDB-lite"/>
    </source>
</evidence>
<keyword evidence="1 3" id="KW-0732">Signal</keyword>
<dbReference type="PROSITE" id="PS51257">
    <property type="entry name" value="PROKAR_LIPOPROTEIN"/>
    <property type="match status" value="1"/>
</dbReference>
<feature type="region of interest" description="Disordered" evidence="2">
    <location>
        <begin position="196"/>
        <end position="231"/>
    </location>
</feature>
<name>A0ABS0CTV8_9NOCA</name>
<feature type="compositionally biased region" description="Low complexity" evidence="2">
    <location>
        <begin position="196"/>
        <end position="208"/>
    </location>
</feature>
<gene>
    <name evidence="4" type="ORF">IU459_11670</name>
</gene>
<dbReference type="Gene3D" id="2.60.40.1240">
    <property type="match status" value="1"/>
</dbReference>
<protein>
    <recommendedName>
        <fullName evidence="6">DUF4352 domain-containing protein</fullName>
    </recommendedName>
</protein>
<evidence type="ECO:0000313" key="5">
    <source>
        <dbReference type="Proteomes" id="UP000702209"/>
    </source>
</evidence>